<gene>
    <name evidence="9" type="ORF">A2903_00105</name>
</gene>
<sequence>MNKIANYLKETKVEMNNVVWPKWPLTMTHTGIVIAIALIVGYLSGFFDSIMSKGLAKLLGL</sequence>
<keyword evidence="3 8" id="KW-0812">Transmembrane</keyword>
<evidence type="ECO:0000313" key="10">
    <source>
        <dbReference type="Proteomes" id="UP000178184"/>
    </source>
</evidence>
<dbReference type="InterPro" id="IPR001901">
    <property type="entry name" value="Translocase_SecE/Sec61-g"/>
</dbReference>
<keyword evidence="5 8" id="KW-1133">Transmembrane helix</keyword>
<proteinExistence type="predicted"/>
<organism evidence="9 10">
    <name type="scientific">Candidatus Nomurabacteria bacterium RIFCSPLOWO2_01_FULL_33_17</name>
    <dbReference type="NCBI Taxonomy" id="1801764"/>
    <lineage>
        <taxon>Bacteria</taxon>
        <taxon>Candidatus Nomuraibacteriota</taxon>
    </lineage>
</organism>
<keyword evidence="2" id="KW-0813">Transport</keyword>
<evidence type="ECO:0000256" key="1">
    <source>
        <dbReference type="ARBA" id="ARBA00004370"/>
    </source>
</evidence>
<dbReference type="Pfam" id="PF00584">
    <property type="entry name" value="SecE"/>
    <property type="match status" value="1"/>
</dbReference>
<comment type="subcellular location">
    <subcellularLocation>
        <location evidence="1">Membrane</location>
    </subcellularLocation>
</comment>
<protein>
    <submittedName>
        <fullName evidence="9">Preprotein translocase subunit SecE</fullName>
    </submittedName>
</protein>
<evidence type="ECO:0000256" key="2">
    <source>
        <dbReference type="ARBA" id="ARBA00022448"/>
    </source>
</evidence>
<evidence type="ECO:0000256" key="5">
    <source>
        <dbReference type="ARBA" id="ARBA00022989"/>
    </source>
</evidence>
<accession>A0A1F6WR92</accession>
<dbReference type="GO" id="GO:0016020">
    <property type="term" value="C:membrane"/>
    <property type="evidence" value="ECO:0007669"/>
    <property type="project" value="UniProtKB-SubCell"/>
</dbReference>
<keyword evidence="7 8" id="KW-0472">Membrane</keyword>
<comment type="caution">
    <text evidence="9">The sequence shown here is derived from an EMBL/GenBank/DDBJ whole genome shotgun (WGS) entry which is preliminary data.</text>
</comment>
<dbReference type="Gene3D" id="1.20.5.1030">
    <property type="entry name" value="Preprotein translocase secy subunit"/>
    <property type="match status" value="1"/>
</dbReference>
<dbReference type="GO" id="GO:0006886">
    <property type="term" value="P:intracellular protein transport"/>
    <property type="evidence" value="ECO:0007669"/>
    <property type="project" value="InterPro"/>
</dbReference>
<dbReference type="GO" id="GO:0006605">
    <property type="term" value="P:protein targeting"/>
    <property type="evidence" value="ECO:0007669"/>
    <property type="project" value="InterPro"/>
</dbReference>
<name>A0A1F6WR92_9BACT</name>
<evidence type="ECO:0000256" key="4">
    <source>
        <dbReference type="ARBA" id="ARBA00022927"/>
    </source>
</evidence>
<dbReference type="NCBIfam" id="TIGR00964">
    <property type="entry name" value="secE_bact"/>
    <property type="match status" value="1"/>
</dbReference>
<keyword evidence="6" id="KW-0811">Translocation</keyword>
<dbReference type="AlphaFoldDB" id="A0A1F6WR92"/>
<dbReference type="InterPro" id="IPR005807">
    <property type="entry name" value="SecE_bac"/>
</dbReference>
<dbReference type="InterPro" id="IPR038379">
    <property type="entry name" value="SecE_sf"/>
</dbReference>
<dbReference type="GO" id="GO:0008320">
    <property type="term" value="F:protein transmembrane transporter activity"/>
    <property type="evidence" value="ECO:0007669"/>
    <property type="project" value="InterPro"/>
</dbReference>
<reference evidence="9 10" key="1">
    <citation type="journal article" date="2016" name="Nat. Commun.">
        <title>Thousands of microbial genomes shed light on interconnected biogeochemical processes in an aquifer system.</title>
        <authorList>
            <person name="Anantharaman K."/>
            <person name="Brown C.T."/>
            <person name="Hug L.A."/>
            <person name="Sharon I."/>
            <person name="Castelle C.J."/>
            <person name="Probst A.J."/>
            <person name="Thomas B.C."/>
            <person name="Singh A."/>
            <person name="Wilkins M.J."/>
            <person name="Karaoz U."/>
            <person name="Brodie E.L."/>
            <person name="Williams K.H."/>
            <person name="Hubbard S.S."/>
            <person name="Banfield J.F."/>
        </authorList>
    </citation>
    <scope>NUCLEOTIDE SEQUENCE [LARGE SCALE GENOMIC DNA]</scope>
</reference>
<keyword evidence="4" id="KW-0653">Protein transport</keyword>
<evidence type="ECO:0000313" key="9">
    <source>
        <dbReference type="EMBL" id="OGI84265.1"/>
    </source>
</evidence>
<evidence type="ECO:0000256" key="6">
    <source>
        <dbReference type="ARBA" id="ARBA00023010"/>
    </source>
</evidence>
<dbReference type="Proteomes" id="UP000178184">
    <property type="component" value="Unassembled WGS sequence"/>
</dbReference>
<evidence type="ECO:0000256" key="7">
    <source>
        <dbReference type="ARBA" id="ARBA00023136"/>
    </source>
</evidence>
<evidence type="ECO:0000256" key="8">
    <source>
        <dbReference type="SAM" id="Phobius"/>
    </source>
</evidence>
<dbReference type="EMBL" id="MFUO01000004">
    <property type="protein sequence ID" value="OGI84265.1"/>
    <property type="molecule type" value="Genomic_DNA"/>
</dbReference>
<dbReference type="STRING" id="1801764.A2903_00105"/>
<dbReference type="GO" id="GO:0009306">
    <property type="term" value="P:protein secretion"/>
    <property type="evidence" value="ECO:0007669"/>
    <property type="project" value="InterPro"/>
</dbReference>
<feature type="transmembrane region" description="Helical" evidence="8">
    <location>
        <begin position="27"/>
        <end position="47"/>
    </location>
</feature>
<evidence type="ECO:0000256" key="3">
    <source>
        <dbReference type="ARBA" id="ARBA00022692"/>
    </source>
</evidence>